<evidence type="ECO:0000256" key="3">
    <source>
        <dbReference type="SAM" id="MobiDB-lite"/>
    </source>
</evidence>
<gene>
    <name evidence="4" type="ORF">MNBD_GAMMA25-501</name>
</gene>
<dbReference type="PANTHER" id="PTHR31088">
    <property type="entry name" value="MEMBRANE-ASSOCIATED PROTEIN VIPP1, CHLOROPLASTIC"/>
    <property type="match status" value="1"/>
</dbReference>
<dbReference type="Pfam" id="PF04012">
    <property type="entry name" value="PspA_IM30"/>
    <property type="match status" value="1"/>
</dbReference>
<dbReference type="PANTHER" id="PTHR31088:SF9">
    <property type="entry name" value="PHAGE SHOCK PROTEIN A"/>
    <property type="match status" value="1"/>
</dbReference>
<feature type="coiled-coil region" evidence="2">
    <location>
        <begin position="28"/>
        <end position="55"/>
    </location>
</feature>
<evidence type="ECO:0000256" key="1">
    <source>
        <dbReference type="ARBA" id="ARBA00043985"/>
    </source>
</evidence>
<comment type="similarity">
    <text evidence="1">Belongs to the PspA/Vipp/IM30 family.</text>
</comment>
<evidence type="ECO:0000313" key="4">
    <source>
        <dbReference type="EMBL" id="VAX08263.1"/>
    </source>
</evidence>
<accession>A0A3B1B8K9</accession>
<feature type="region of interest" description="Disordered" evidence="3">
    <location>
        <begin position="205"/>
        <end position="231"/>
    </location>
</feature>
<reference evidence="4" key="1">
    <citation type="submission" date="2018-06" db="EMBL/GenBank/DDBJ databases">
        <authorList>
            <person name="Zhirakovskaya E."/>
        </authorList>
    </citation>
    <scope>NUCLEOTIDE SEQUENCE</scope>
</reference>
<dbReference type="EMBL" id="UOFY01000027">
    <property type="protein sequence ID" value="VAX08263.1"/>
    <property type="molecule type" value="Genomic_DNA"/>
</dbReference>
<sequence>MSIFKKLITAVRGGATEVGEAIVDTQAIRILEQELRDAKKALNDAKTNLTAIMAEKMAISRKVKEFTDKVSEHEAYVMQALDKGDESLASDIAEKIAEFEYEQNIQQGILDGYETKVSSLKKMIRQTERNIQAMDREISVVKTTEKVQKANELAAAKFSGSNSSLRSATDSLERIKARQQKREDQAAAAVELESEDKGDDLQARLKNAGIVNSGSSGSSVLDRLKKQKEKS</sequence>
<keyword evidence="2" id="KW-0175">Coiled coil</keyword>
<organism evidence="4">
    <name type="scientific">hydrothermal vent metagenome</name>
    <dbReference type="NCBI Taxonomy" id="652676"/>
    <lineage>
        <taxon>unclassified sequences</taxon>
        <taxon>metagenomes</taxon>
        <taxon>ecological metagenomes</taxon>
    </lineage>
</organism>
<evidence type="ECO:0008006" key="5">
    <source>
        <dbReference type="Google" id="ProtNLM"/>
    </source>
</evidence>
<evidence type="ECO:0000256" key="2">
    <source>
        <dbReference type="SAM" id="Coils"/>
    </source>
</evidence>
<protein>
    <recommendedName>
        <fullName evidence="5">PspA/IM30 family protein</fullName>
    </recommendedName>
</protein>
<dbReference type="InterPro" id="IPR007157">
    <property type="entry name" value="PspA_VIPP1"/>
</dbReference>
<dbReference type="AlphaFoldDB" id="A0A3B1B8K9"/>
<name>A0A3B1B8K9_9ZZZZ</name>
<feature type="coiled-coil region" evidence="2">
    <location>
        <begin position="110"/>
        <end position="144"/>
    </location>
</feature>
<proteinExistence type="inferred from homology"/>